<gene>
    <name evidence="2" type="ORF">FYJ39_13505</name>
</gene>
<organism evidence="2 3">
    <name type="scientific">Clostridium porci</name>
    <dbReference type="NCBI Taxonomy" id="2605778"/>
    <lineage>
        <taxon>Bacteria</taxon>
        <taxon>Bacillati</taxon>
        <taxon>Bacillota</taxon>
        <taxon>Clostridia</taxon>
        <taxon>Eubacteriales</taxon>
        <taxon>Clostridiaceae</taxon>
        <taxon>Clostridium</taxon>
    </lineage>
</organism>
<feature type="transmembrane region" description="Helical" evidence="1">
    <location>
        <begin position="12"/>
        <end position="36"/>
    </location>
</feature>
<feature type="transmembrane region" description="Helical" evidence="1">
    <location>
        <begin position="248"/>
        <end position="266"/>
    </location>
</feature>
<comment type="caution">
    <text evidence="2">The sequence shown here is derived from an EMBL/GenBank/DDBJ whole genome shotgun (WGS) entry which is preliminary data.</text>
</comment>
<dbReference type="Proteomes" id="UP000429958">
    <property type="component" value="Unassembled WGS sequence"/>
</dbReference>
<name>A0A7X2NMR0_9CLOT</name>
<evidence type="ECO:0000256" key="1">
    <source>
        <dbReference type="SAM" id="Phobius"/>
    </source>
</evidence>
<feature type="transmembrane region" description="Helical" evidence="1">
    <location>
        <begin position="188"/>
        <end position="212"/>
    </location>
</feature>
<dbReference type="RefSeq" id="WP_154473013.1">
    <property type="nucleotide sequence ID" value="NZ_DBEWUL010000061.1"/>
</dbReference>
<keyword evidence="1" id="KW-1133">Transmembrane helix</keyword>
<dbReference type="AlphaFoldDB" id="A0A7X2NMR0"/>
<evidence type="ECO:0000313" key="3">
    <source>
        <dbReference type="Proteomes" id="UP000429958"/>
    </source>
</evidence>
<proteinExistence type="predicted"/>
<keyword evidence="3" id="KW-1185">Reference proteome</keyword>
<dbReference type="Pfam" id="PF04018">
    <property type="entry name" value="VCA0040-like"/>
    <property type="match status" value="1"/>
</dbReference>
<sequence length="280" mass="29926">MNRENIITVLKGIWIGGTMTVPGVSGGSMAMILGIYDRLITSVSSFFRNPRRNFSFLTAFVLGAGVGMVLFSRFISFLFTTRADVPLRFFFLGAVAGGVPMIYKEAGVRRLDLGAVMYPAIGIMAVVLLKLLPPGLFEPGAGFGPGQLLIQLAGGLIIAVGLVLPGISVSQMLYMLGIYESIIGNLSALHILPLIPLGFGAVGGILLTTKVLERLIRHAPQPTYLIILGFMFGSLPELFPKVPGGIELVYSLLAAAAGFGALYGMAKKESQRERHALIRK</sequence>
<keyword evidence="1" id="KW-0472">Membrane</keyword>
<dbReference type="InterPro" id="IPR007163">
    <property type="entry name" value="VCA0040-like"/>
</dbReference>
<dbReference type="PANTHER" id="PTHR37308:SF1">
    <property type="entry name" value="POLYPRENYL-PHOSPHATE TRANSPORTER"/>
    <property type="match status" value="1"/>
</dbReference>
<protein>
    <submittedName>
        <fullName evidence="2">DUF368 domain-containing protein</fullName>
    </submittedName>
</protein>
<keyword evidence="1" id="KW-0812">Transmembrane</keyword>
<dbReference type="EMBL" id="VUMD01000012">
    <property type="protein sequence ID" value="MSS37565.1"/>
    <property type="molecule type" value="Genomic_DNA"/>
</dbReference>
<feature type="transmembrane region" description="Helical" evidence="1">
    <location>
        <begin position="148"/>
        <end position="168"/>
    </location>
</feature>
<feature type="transmembrane region" description="Helical" evidence="1">
    <location>
        <begin position="56"/>
        <end position="78"/>
    </location>
</feature>
<accession>A0A7X2NMR0</accession>
<evidence type="ECO:0000313" key="2">
    <source>
        <dbReference type="EMBL" id="MSS37565.1"/>
    </source>
</evidence>
<reference evidence="2 3" key="1">
    <citation type="submission" date="2019-08" db="EMBL/GenBank/DDBJ databases">
        <title>In-depth cultivation of the pig gut microbiome towards novel bacterial diversity and tailored functional studies.</title>
        <authorList>
            <person name="Wylensek D."/>
            <person name="Hitch T.C.A."/>
            <person name="Clavel T."/>
        </authorList>
    </citation>
    <scope>NUCLEOTIDE SEQUENCE [LARGE SCALE GENOMIC DNA]</scope>
    <source>
        <strain evidence="2 3">WCA-389-WT-23D1</strain>
    </source>
</reference>
<dbReference type="PANTHER" id="PTHR37308">
    <property type="entry name" value="INTEGRAL MEMBRANE PROTEIN"/>
    <property type="match status" value="1"/>
</dbReference>
<feature type="transmembrane region" description="Helical" evidence="1">
    <location>
        <begin position="115"/>
        <end position="136"/>
    </location>
</feature>